<evidence type="ECO:0000313" key="2">
    <source>
        <dbReference type="EMBL" id="MBA8794565.1"/>
    </source>
</evidence>
<feature type="transmembrane region" description="Helical" evidence="1">
    <location>
        <begin position="81"/>
        <end position="99"/>
    </location>
</feature>
<keyword evidence="1" id="KW-1133">Transmembrane helix</keyword>
<organism evidence="2 3">
    <name type="scientific">Microlunatus kandeliicorticis</name>
    <dbReference type="NCBI Taxonomy" id="1759536"/>
    <lineage>
        <taxon>Bacteria</taxon>
        <taxon>Bacillati</taxon>
        <taxon>Actinomycetota</taxon>
        <taxon>Actinomycetes</taxon>
        <taxon>Propionibacteriales</taxon>
        <taxon>Propionibacteriaceae</taxon>
        <taxon>Microlunatus</taxon>
    </lineage>
</organism>
<dbReference type="AlphaFoldDB" id="A0A7W3P653"/>
<dbReference type="InterPro" id="IPR010539">
    <property type="entry name" value="BaxI_1-like"/>
</dbReference>
<keyword evidence="3" id="KW-1185">Reference proteome</keyword>
<dbReference type="Pfam" id="PF12811">
    <property type="entry name" value="BaxI_1"/>
    <property type="match status" value="1"/>
</dbReference>
<evidence type="ECO:0000313" key="3">
    <source>
        <dbReference type="Proteomes" id="UP000523079"/>
    </source>
</evidence>
<reference evidence="2 3" key="1">
    <citation type="submission" date="2020-07" db="EMBL/GenBank/DDBJ databases">
        <title>Sequencing the genomes of 1000 actinobacteria strains.</title>
        <authorList>
            <person name="Klenk H.-P."/>
        </authorList>
    </citation>
    <scope>NUCLEOTIDE SEQUENCE [LARGE SCALE GENOMIC DNA]</scope>
    <source>
        <strain evidence="2 3">DSM 100723</strain>
    </source>
</reference>
<gene>
    <name evidence="2" type="ORF">FHX74_002184</name>
</gene>
<keyword evidence="1" id="KW-0812">Transmembrane</keyword>
<sequence length="292" mass="31309">MLRSSNPILSKKDAFTPAAPGQQYGQGYGQGYGQQFAPQGYGQPGYGQQYDPYGQQLGTPYGSGPVDSGARMTFDDVITKTAIVLGLLMLSAAVSWLLIPVSLMLPALVLSALVGFVAVMIVSFRRRVSPPLVFAYAIIEGVFIGMLSKVFESFYDGIVVQAVIGTFAAAGVTLAAYKIFNIRVTPKFRKIVFLSTIGFAVAMLINFVFSLFGARLGLVGGVTGAISPLMILVSAVGVVLAVLNLVLDFDYIERGVAMGAPASESWRGAFGLTVTMVWLYVEILRLLSYIRR</sequence>
<comment type="caution">
    <text evidence="2">The sequence shown here is derived from an EMBL/GenBank/DDBJ whole genome shotgun (WGS) entry which is preliminary data.</text>
</comment>
<feature type="transmembrane region" description="Helical" evidence="1">
    <location>
        <begin position="268"/>
        <end position="290"/>
    </location>
</feature>
<protein>
    <submittedName>
        <fullName evidence="2">Putative YccA/Bax inhibitor family protein</fullName>
    </submittedName>
</protein>
<dbReference type="PANTHER" id="PTHR41282:SF1">
    <property type="entry name" value="CONSERVED TRANSMEMBRANE PROTEIN-RELATED"/>
    <property type="match status" value="1"/>
</dbReference>
<dbReference type="EMBL" id="JACGWT010000003">
    <property type="protein sequence ID" value="MBA8794565.1"/>
    <property type="molecule type" value="Genomic_DNA"/>
</dbReference>
<dbReference type="RefSeq" id="WP_182560122.1">
    <property type="nucleotide sequence ID" value="NZ_JACGWT010000003.1"/>
</dbReference>
<dbReference type="Proteomes" id="UP000523079">
    <property type="component" value="Unassembled WGS sequence"/>
</dbReference>
<feature type="transmembrane region" description="Helical" evidence="1">
    <location>
        <begin position="192"/>
        <end position="213"/>
    </location>
</feature>
<dbReference type="PANTHER" id="PTHR41282">
    <property type="entry name" value="CONSERVED TRANSMEMBRANE PROTEIN-RELATED"/>
    <property type="match status" value="1"/>
</dbReference>
<proteinExistence type="predicted"/>
<evidence type="ECO:0000256" key="1">
    <source>
        <dbReference type="SAM" id="Phobius"/>
    </source>
</evidence>
<feature type="transmembrane region" description="Helical" evidence="1">
    <location>
        <begin position="225"/>
        <end position="247"/>
    </location>
</feature>
<feature type="transmembrane region" description="Helical" evidence="1">
    <location>
        <begin position="105"/>
        <end position="124"/>
    </location>
</feature>
<name>A0A7W3P653_9ACTN</name>
<feature type="transmembrane region" description="Helical" evidence="1">
    <location>
        <begin position="131"/>
        <end position="151"/>
    </location>
</feature>
<accession>A0A7W3P653</accession>
<dbReference type="PIRSF" id="PIRSF009160">
    <property type="entry name" value="UCP009160"/>
    <property type="match status" value="1"/>
</dbReference>
<feature type="transmembrane region" description="Helical" evidence="1">
    <location>
        <begin position="157"/>
        <end position="180"/>
    </location>
</feature>
<keyword evidence="1" id="KW-0472">Membrane</keyword>